<name>A0A392QLS2_9FABA</name>
<accession>A0A392QLS2</accession>
<organism evidence="1 2">
    <name type="scientific">Trifolium medium</name>
    <dbReference type="NCBI Taxonomy" id="97028"/>
    <lineage>
        <taxon>Eukaryota</taxon>
        <taxon>Viridiplantae</taxon>
        <taxon>Streptophyta</taxon>
        <taxon>Embryophyta</taxon>
        <taxon>Tracheophyta</taxon>
        <taxon>Spermatophyta</taxon>
        <taxon>Magnoliopsida</taxon>
        <taxon>eudicotyledons</taxon>
        <taxon>Gunneridae</taxon>
        <taxon>Pentapetalae</taxon>
        <taxon>rosids</taxon>
        <taxon>fabids</taxon>
        <taxon>Fabales</taxon>
        <taxon>Fabaceae</taxon>
        <taxon>Papilionoideae</taxon>
        <taxon>50 kb inversion clade</taxon>
        <taxon>NPAAA clade</taxon>
        <taxon>Hologalegina</taxon>
        <taxon>IRL clade</taxon>
        <taxon>Trifolieae</taxon>
        <taxon>Trifolium</taxon>
    </lineage>
</organism>
<sequence>MWNCKSSIFLPSFSELRNPALRCEKAESSGAKIVNPPPFAVMSCVESVSGEVGSVGTNGFDDVGDDAFGAGACFGDATGAVAVAAMLGEYNEENMSIK</sequence>
<comment type="caution">
    <text evidence="1">The sequence shown here is derived from an EMBL/GenBank/DDBJ whole genome shotgun (WGS) entry which is preliminary data.</text>
</comment>
<dbReference type="Proteomes" id="UP000265520">
    <property type="component" value="Unassembled WGS sequence"/>
</dbReference>
<proteinExistence type="predicted"/>
<dbReference type="EMBL" id="LXQA010146788">
    <property type="protein sequence ID" value="MCI25361.1"/>
    <property type="molecule type" value="Genomic_DNA"/>
</dbReference>
<evidence type="ECO:0000313" key="2">
    <source>
        <dbReference type="Proteomes" id="UP000265520"/>
    </source>
</evidence>
<protein>
    <submittedName>
        <fullName evidence="1">Uncharacterized protein</fullName>
    </submittedName>
</protein>
<keyword evidence="2" id="KW-1185">Reference proteome</keyword>
<evidence type="ECO:0000313" key="1">
    <source>
        <dbReference type="EMBL" id="MCI25361.1"/>
    </source>
</evidence>
<feature type="non-terminal residue" evidence="1">
    <location>
        <position position="98"/>
    </location>
</feature>
<dbReference type="AlphaFoldDB" id="A0A392QLS2"/>
<reference evidence="1 2" key="1">
    <citation type="journal article" date="2018" name="Front. Plant Sci.">
        <title>Red Clover (Trifolium pratense) and Zigzag Clover (T. medium) - A Picture of Genomic Similarities and Differences.</title>
        <authorList>
            <person name="Dluhosova J."/>
            <person name="Istvanek J."/>
            <person name="Nedelnik J."/>
            <person name="Repkova J."/>
        </authorList>
    </citation>
    <scope>NUCLEOTIDE SEQUENCE [LARGE SCALE GENOMIC DNA]</scope>
    <source>
        <strain evidence="2">cv. 10/8</strain>
        <tissue evidence="1">Leaf</tissue>
    </source>
</reference>